<evidence type="ECO:0000313" key="1">
    <source>
        <dbReference type="EMBL" id="JAH12938.1"/>
    </source>
</evidence>
<reference evidence="1" key="2">
    <citation type="journal article" date="2015" name="Fish Shellfish Immunol.">
        <title>Early steps in the European eel (Anguilla anguilla)-Vibrio vulnificus interaction in the gills: Role of the RtxA13 toxin.</title>
        <authorList>
            <person name="Callol A."/>
            <person name="Pajuelo D."/>
            <person name="Ebbesson L."/>
            <person name="Teles M."/>
            <person name="MacKenzie S."/>
            <person name="Amaro C."/>
        </authorList>
    </citation>
    <scope>NUCLEOTIDE SEQUENCE</scope>
</reference>
<sequence length="54" mass="6071">MLGCWFPSESWSLKALNSTGELLLALEIKHKSTETSRKDKISLHASECCYVSQL</sequence>
<proteinExistence type="predicted"/>
<reference evidence="1" key="1">
    <citation type="submission" date="2014-11" db="EMBL/GenBank/DDBJ databases">
        <authorList>
            <person name="Amaro Gonzalez C."/>
        </authorList>
    </citation>
    <scope>NUCLEOTIDE SEQUENCE</scope>
</reference>
<protein>
    <submittedName>
        <fullName evidence="1">Uncharacterized protein</fullName>
    </submittedName>
</protein>
<accession>A0A0E9QA16</accession>
<name>A0A0E9QA16_ANGAN</name>
<dbReference type="EMBL" id="GBXM01095639">
    <property type="protein sequence ID" value="JAH12938.1"/>
    <property type="molecule type" value="Transcribed_RNA"/>
</dbReference>
<organism evidence="1">
    <name type="scientific">Anguilla anguilla</name>
    <name type="common">European freshwater eel</name>
    <name type="synonym">Muraena anguilla</name>
    <dbReference type="NCBI Taxonomy" id="7936"/>
    <lineage>
        <taxon>Eukaryota</taxon>
        <taxon>Metazoa</taxon>
        <taxon>Chordata</taxon>
        <taxon>Craniata</taxon>
        <taxon>Vertebrata</taxon>
        <taxon>Euteleostomi</taxon>
        <taxon>Actinopterygii</taxon>
        <taxon>Neopterygii</taxon>
        <taxon>Teleostei</taxon>
        <taxon>Anguilliformes</taxon>
        <taxon>Anguillidae</taxon>
        <taxon>Anguilla</taxon>
    </lineage>
</organism>
<dbReference type="AlphaFoldDB" id="A0A0E9QA16"/>